<dbReference type="SMART" id="SM00220">
    <property type="entry name" value="S_TKc"/>
    <property type="match status" value="1"/>
</dbReference>
<evidence type="ECO:0000256" key="6">
    <source>
        <dbReference type="ARBA" id="ARBA00022840"/>
    </source>
</evidence>
<dbReference type="Gramene" id="AET3Gv20790800.1">
    <property type="protein sequence ID" value="AET3Gv20790800.1"/>
    <property type="gene ID" value="AET3Gv20790800"/>
</dbReference>
<sequence>PARFASKFQWRRNCSPHGARHAPEHQPAVIAPAPRAPDEEHMAAPGLDEVMAFLTDHGFASTASALRDDVLGRAAGGEPGPAAALDPRLPPLRMSASSSGAGAGLPPPASPGSSSGSASSSAFVSMRSSPSGLLNPYGVWSSQHSLSDASSSEMEFGTARQYDTTDLFFQEGWLYDDHIFHTKPGDRDKEEDKFVLGAQGGSGPAETFVLGPGDYCRHEHAGNDGCEGCAEVYSCSSPLCGCCAGGLKNFEELELVRNSSSAVYGRYKIMDDQTEILDECGPDVFQMKQSGDPVLECDFLTDSGQVDERLELNVVEKELQMLSSFDTYDDAEIPASPVQVRHVTDNVELDYNNENNLKSSSGKEYLKESYSLHPFPETDDYDDTYEFGDVGPLNTDVRKSATLIAEKEDPESNIDQAVSNFHQEYEVFELRIVHRKNRTGFEANKDFPIVLNSVIAGRYYVTEYLGSAAFSKVVQAHDLQTGIDICLKIIKNDKDFFDQSLDEIKLLKFVNKYDPSDEHHVLRLYDYFYHQEHLFIVTELLRANLYEFQKYNQDSGGDLYFTFPRIQAIARQCLEALVYLHHLRIIHCDLKPENILIKSYSRCEIKVIDLGSSCFLTDSLCLYVQSRSYRAPEVILGLPYDQRIDIWSLGCILAELYTGEVLFPNEPVSMMLARMIEMISPIDMEMLELGQETHKYFTDDYGLFTKNEETGQLEHLLPEKSSLRHHLRCPDPQFVDFLSYLLQINPRKRPTASEALEHPWLSSEY</sequence>
<dbReference type="CDD" id="cd14133">
    <property type="entry name" value="PKc_DYRK_like"/>
    <property type="match status" value="1"/>
</dbReference>
<evidence type="ECO:0000313" key="9">
    <source>
        <dbReference type="EnsemblPlants" id="AET3Gv20790800.1"/>
    </source>
</evidence>
<dbReference type="GO" id="GO:0004674">
    <property type="term" value="F:protein serine/threonine kinase activity"/>
    <property type="evidence" value="ECO:0007669"/>
    <property type="project" value="UniProtKB-KW"/>
</dbReference>
<reference evidence="10" key="1">
    <citation type="journal article" date="2014" name="Science">
        <title>Ancient hybridizations among the ancestral genomes of bread wheat.</title>
        <authorList>
            <consortium name="International Wheat Genome Sequencing Consortium,"/>
            <person name="Marcussen T."/>
            <person name="Sandve S.R."/>
            <person name="Heier L."/>
            <person name="Spannagl M."/>
            <person name="Pfeifer M."/>
            <person name="Jakobsen K.S."/>
            <person name="Wulff B.B."/>
            <person name="Steuernagel B."/>
            <person name="Mayer K.F."/>
            <person name="Olsen O.A."/>
        </authorList>
    </citation>
    <scope>NUCLEOTIDE SEQUENCE [LARGE SCALE GENOMIC DNA]</scope>
    <source>
        <strain evidence="10">cv. AL8/78</strain>
    </source>
</reference>
<dbReference type="InterPro" id="IPR011009">
    <property type="entry name" value="Kinase-like_dom_sf"/>
</dbReference>
<proteinExistence type="predicted"/>
<dbReference type="GO" id="GO:0005524">
    <property type="term" value="F:ATP binding"/>
    <property type="evidence" value="ECO:0007669"/>
    <property type="project" value="UniProtKB-KW"/>
</dbReference>
<dbReference type="STRING" id="200361.A0A453FV50"/>
<evidence type="ECO:0000256" key="2">
    <source>
        <dbReference type="ARBA" id="ARBA00022553"/>
    </source>
</evidence>
<dbReference type="Proteomes" id="UP000015105">
    <property type="component" value="Chromosome 3D"/>
</dbReference>
<dbReference type="InterPro" id="IPR000719">
    <property type="entry name" value="Prot_kinase_dom"/>
</dbReference>
<evidence type="ECO:0000256" key="1">
    <source>
        <dbReference type="ARBA" id="ARBA00022527"/>
    </source>
</evidence>
<keyword evidence="1" id="KW-0723">Serine/threonine-protein kinase</keyword>
<evidence type="ECO:0000256" key="3">
    <source>
        <dbReference type="ARBA" id="ARBA00022679"/>
    </source>
</evidence>
<dbReference type="FunFam" id="1.10.510.10:FF:000380">
    <property type="entry name" value="Serine/threonine-protein kinase ppk15"/>
    <property type="match status" value="1"/>
</dbReference>
<protein>
    <recommendedName>
        <fullName evidence="8">Protein kinase domain-containing protein</fullName>
    </recommendedName>
</protein>
<dbReference type="Pfam" id="PF00069">
    <property type="entry name" value="Pkinase"/>
    <property type="match status" value="1"/>
</dbReference>
<reference evidence="10" key="2">
    <citation type="journal article" date="2017" name="Nat. Plants">
        <title>The Aegilops tauschii genome reveals multiple impacts of transposons.</title>
        <authorList>
            <person name="Zhao G."/>
            <person name="Zou C."/>
            <person name="Li K."/>
            <person name="Wang K."/>
            <person name="Li T."/>
            <person name="Gao L."/>
            <person name="Zhang X."/>
            <person name="Wang H."/>
            <person name="Yang Z."/>
            <person name="Liu X."/>
            <person name="Jiang W."/>
            <person name="Mao L."/>
            <person name="Kong X."/>
            <person name="Jiao Y."/>
            <person name="Jia J."/>
        </authorList>
    </citation>
    <scope>NUCLEOTIDE SEQUENCE [LARGE SCALE GENOMIC DNA]</scope>
    <source>
        <strain evidence="10">cv. AL8/78</strain>
    </source>
</reference>
<dbReference type="FunFam" id="3.30.200.20:FF:000216">
    <property type="entry name" value="Putative serine/threonine-protein kinase dyrk2"/>
    <property type="match status" value="1"/>
</dbReference>
<evidence type="ECO:0000256" key="5">
    <source>
        <dbReference type="ARBA" id="ARBA00022777"/>
    </source>
</evidence>
<evidence type="ECO:0000256" key="4">
    <source>
        <dbReference type="ARBA" id="ARBA00022741"/>
    </source>
</evidence>
<feature type="compositionally biased region" description="Low complexity" evidence="7">
    <location>
        <begin position="111"/>
        <end position="125"/>
    </location>
</feature>
<feature type="domain" description="Protein kinase" evidence="8">
    <location>
        <begin position="459"/>
        <end position="761"/>
    </location>
</feature>
<feature type="compositionally biased region" description="Low complexity" evidence="7">
    <location>
        <begin position="80"/>
        <end position="100"/>
    </location>
</feature>
<reference evidence="9" key="3">
    <citation type="journal article" date="2017" name="Nature">
        <title>Genome sequence of the progenitor of the wheat D genome Aegilops tauschii.</title>
        <authorList>
            <person name="Luo M.C."/>
            <person name="Gu Y.Q."/>
            <person name="Puiu D."/>
            <person name="Wang H."/>
            <person name="Twardziok S.O."/>
            <person name="Deal K.R."/>
            <person name="Huo N."/>
            <person name="Zhu T."/>
            <person name="Wang L."/>
            <person name="Wang Y."/>
            <person name="McGuire P.E."/>
            <person name="Liu S."/>
            <person name="Long H."/>
            <person name="Ramasamy R.K."/>
            <person name="Rodriguez J.C."/>
            <person name="Van S.L."/>
            <person name="Yuan L."/>
            <person name="Wang Z."/>
            <person name="Xia Z."/>
            <person name="Xiao L."/>
            <person name="Anderson O.D."/>
            <person name="Ouyang S."/>
            <person name="Liang Y."/>
            <person name="Zimin A.V."/>
            <person name="Pertea G."/>
            <person name="Qi P."/>
            <person name="Bennetzen J.L."/>
            <person name="Dai X."/>
            <person name="Dawson M.W."/>
            <person name="Muller H.G."/>
            <person name="Kugler K."/>
            <person name="Rivarola-Duarte L."/>
            <person name="Spannagl M."/>
            <person name="Mayer K.F.X."/>
            <person name="Lu F.H."/>
            <person name="Bevan M.W."/>
            <person name="Leroy P."/>
            <person name="Li P."/>
            <person name="You F.M."/>
            <person name="Sun Q."/>
            <person name="Liu Z."/>
            <person name="Lyons E."/>
            <person name="Wicker T."/>
            <person name="Salzberg S.L."/>
            <person name="Devos K.M."/>
            <person name="Dvorak J."/>
        </authorList>
    </citation>
    <scope>NUCLEOTIDE SEQUENCE [LARGE SCALE GENOMIC DNA]</scope>
    <source>
        <strain evidence="9">cv. AL8/78</strain>
    </source>
</reference>
<keyword evidence="2" id="KW-0597">Phosphoprotein</keyword>
<dbReference type="Gene3D" id="1.10.510.10">
    <property type="entry name" value="Transferase(Phosphotransferase) domain 1"/>
    <property type="match status" value="1"/>
</dbReference>
<dbReference type="EnsemblPlants" id="AET3Gv20790800.1">
    <property type="protein sequence ID" value="AET3Gv20790800.1"/>
    <property type="gene ID" value="AET3Gv20790800"/>
</dbReference>
<keyword evidence="3" id="KW-0808">Transferase</keyword>
<evidence type="ECO:0000313" key="10">
    <source>
        <dbReference type="Proteomes" id="UP000015105"/>
    </source>
</evidence>
<feature type="region of interest" description="Disordered" evidence="7">
    <location>
        <begin position="76"/>
        <end position="125"/>
    </location>
</feature>
<dbReference type="PANTHER" id="PTHR24058">
    <property type="entry name" value="DUAL SPECIFICITY PROTEIN KINASE"/>
    <property type="match status" value="1"/>
</dbReference>
<organism evidence="9 10">
    <name type="scientific">Aegilops tauschii subsp. strangulata</name>
    <name type="common">Goatgrass</name>
    <dbReference type="NCBI Taxonomy" id="200361"/>
    <lineage>
        <taxon>Eukaryota</taxon>
        <taxon>Viridiplantae</taxon>
        <taxon>Streptophyta</taxon>
        <taxon>Embryophyta</taxon>
        <taxon>Tracheophyta</taxon>
        <taxon>Spermatophyta</taxon>
        <taxon>Magnoliopsida</taxon>
        <taxon>Liliopsida</taxon>
        <taxon>Poales</taxon>
        <taxon>Poaceae</taxon>
        <taxon>BOP clade</taxon>
        <taxon>Pooideae</taxon>
        <taxon>Triticodae</taxon>
        <taxon>Triticeae</taxon>
        <taxon>Triticinae</taxon>
        <taxon>Aegilops</taxon>
    </lineage>
</organism>
<dbReference type="SUPFAM" id="SSF56112">
    <property type="entry name" value="Protein kinase-like (PK-like)"/>
    <property type="match status" value="1"/>
</dbReference>
<name>A0A453FV50_AEGTS</name>
<dbReference type="AlphaFoldDB" id="A0A453FV50"/>
<dbReference type="InterPro" id="IPR008271">
    <property type="entry name" value="Ser/Thr_kinase_AS"/>
</dbReference>
<dbReference type="PROSITE" id="PS50011">
    <property type="entry name" value="PROTEIN_KINASE_DOM"/>
    <property type="match status" value="1"/>
</dbReference>
<keyword evidence="4" id="KW-0547">Nucleotide-binding</keyword>
<keyword evidence="5" id="KW-0418">Kinase</keyword>
<keyword evidence="6" id="KW-0067">ATP-binding</keyword>
<reference evidence="9" key="4">
    <citation type="submission" date="2019-03" db="UniProtKB">
        <authorList>
            <consortium name="EnsemblPlants"/>
        </authorList>
    </citation>
    <scope>IDENTIFICATION</scope>
</reference>
<accession>A0A453FV50</accession>
<dbReference type="InterPro" id="IPR050494">
    <property type="entry name" value="Ser_Thr_dual-spec_kinase"/>
</dbReference>
<keyword evidence="10" id="KW-1185">Reference proteome</keyword>
<evidence type="ECO:0000259" key="8">
    <source>
        <dbReference type="PROSITE" id="PS50011"/>
    </source>
</evidence>
<dbReference type="PROSITE" id="PS00108">
    <property type="entry name" value="PROTEIN_KINASE_ST"/>
    <property type="match status" value="1"/>
</dbReference>
<evidence type="ECO:0000256" key="7">
    <source>
        <dbReference type="SAM" id="MobiDB-lite"/>
    </source>
</evidence>
<feature type="region of interest" description="Disordered" evidence="7">
    <location>
        <begin position="1"/>
        <end position="40"/>
    </location>
</feature>
<reference evidence="9" key="5">
    <citation type="journal article" date="2021" name="G3 (Bethesda)">
        <title>Aegilops tauschii genome assembly Aet v5.0 features greater sequence contiguity and improved annotation.</title>
        <authorList>
            <person name="Wang L."/>
            <person name="Zhu T."/>
            <person name="Rodriguez J.C."/>
            <person name="Deal K.R."/>
            <person name="Dubcovsky J."/>
            <person name="McGuire P.E."/>
            <person name="Lux T."/>
            <person name="Spannagl M."/>
            <person name="Mayer K.F.X."/>
            <person name="Baldrich P."/>
            <person name="Meyers B.C."/>
            <person name="Huo N."/>
            <person name="Gu Y.Q."/>
            <person name="Zhou H."/>
            <person name="Devos K.M."/>
            <person name="Bennetzen J.L."/>
            <person name="Unver T."/>
            <person name="Budak H."/>
            <person name="Gulick P.J."/>
            <person name="Galiba G."/>
            <person name="Kalapos B."/>
            <person name="Nelson D.R."/>
            <person name="Li P."/>
            <person name="You F.M."/>
            <person name="Luo M.C."/>
            <person name="Dvorak J."/>
        </authorList>
    </citation>
    <scope>NUCLEOTIDE SEQUENCE [LARGE SCALE GENOMIC DNA]</scope>
    <source>
        <strain evidence="9">cv. AL8/78</strain>
    </source>
</reference>
<dbReference type="PANTHER" id="PTHR24058:SF113">
    <property type="entry name" value="HYPOTHETICAL SER-THR PROTEIN KINASE"/>
    <property type="match status" value="1"/>
</dbReference>
<dbReference type="Gene3D" id="3.30.200.20">
    <property type="entry name" value="Phosphorylase Kinase, domain 1"/>
    <property type="match status" value="1"/>
</dbReference>